<protein>
    <submittedName>
        <fullName evidence="2">Uncharacterized protein</fullName>
    </submittedName>
</protein>
<accession>A0A6S6TQ79</accession>
<feature type="transmembrane region" description="Helical" evidence="1">
    <location>
        <begin position="44"/>
        <end position="61"/>
    </location>
</feature>
<organism evidence="2">
    <name type="scientific">uncultured Sulfurovum sp</name>
    <dbReference type="NCBI Taxonomy" id="269237"/>
    <lineage>
        <taxon>Bacteria</taxon>
        <taxon>Pseudomonadati</taxon>
        <taxon>Campylobacterota</taxon>
        <taxon>Epsilonproteobacteria</taxon>
        <taxon>Campylobacterales</taxon>
        <taxon>Sulfurovaceae</taxon>
        <taxon>Sulfurovum</taxon>
        <taxon>environmental samples</taxon>
    </lineage>
</organism>
<evidence type="ECO:0000256" key="1">
    <source>
        <dbReference type="SAM" id="Phobius"/>
    </source>
</evidence>
<keyword evidence="1" id="KW-0472">Membrane</keyword>
<dbReference type="AlphaFoldDB" id="A0A6S6TQ79"/>
<keyword evidence="1" id="KW-0812">Transmembrane</keyword>
<name>A0A6S6TQ79_9BACT</name>
<sequence>MPISLNLSPKKYTVIHKKGTTMCFILTIIMFGFAIQNLLTKNWLTGAVQLIIALGFLLLIINNIQRTRCEKNGTCYTGCSLTNWMALWFKKK</sequence>
<evidence type="ECO:0000313" key="2">
    <source>
        <dbReference type="EMBL" id="CAA6816939.1"/>
    </source>
</evidence>
<proteinExistence type="predicted"/>
<reference evidence="2" key="1">
    <citation type="submission" date="2020-01" db="EMBL/GenBank/DDBJ databases">
        <authorList>
            <person name="Meier V. D."/>
            <person name="Meier V D."/>
        </authorList>
    </citation>
    <scope>NUCLEOTIDE SEQUENCE</scope>
    <source>
        <strain evidence="2">HLG_WM_MAG_04</strain>
    </source>
</reference>
<keyword evidence="1" id="KW-1133">Transmembrane helix</keyword>
<gene>
    <name evidence="2" type="ORF">HELGO_WM7362</name>
</gene>
<feature type="transmembrane region" description="Helical" evidence="1">
    <location>
        <begin position="21"/>
        <end position="38"/>
    </location>
</feature>
<dbReference type="EMBL" id="CACVAX010000045">
    <property type="protein sequence ID" value="CAA6816939.1"/>
    <property type="molecule type" value="Genomic_DNA"/>
</dbReference>